<comment type="caution">
    <text evidence="1">The sequence shown here is derived from an EMBL/GenBank/DDBJ whole genome shotgun (WGS) entry which is preliminary data.</text>
</comment>
<proteinExistence type="predicted"/>
<dbReference type="Proteomes" id="UP001139485">
    <property type="component" value="Unassembled WGS sequence"/>
</dbReference>
<evidence type="ECO:0000313" key="2">
    <source>
        <dbReference type="Proteomes" id="UP001139485"/>
    </source>
</evidence>
<sequence>MADPDFTDLVAINPERVRLVDAGLAARRVAALQRDNERRFTTLLGLRRDGLADDATGPTVVLGATADVPPCGTERDRAVVLGPDRRCLVRPIEQRVTVLDWDVDVAPFRLEKKQASSIAELMGDLEDTTSFEPIETPTPPPDAELLQDWNDWNDPVCTRPKVRVLGPVDVMAAGGSRDGIRNVASTIEFIIYLAFRERGVTKDRAAEDLGWSPATVQNRARDARRMMGLREDGTEWLPDAATTESARHRGVPTYELRPGVLLDAALFERAATSDLPRGDLLLGEPFGELRPGGYGWLLEGDRHDLRLASIVDDATTACSSAHRQSERS</sequence>
<accession>A0A9X2DA30</accession>
<reference evidence="1" key="1">
    <citation type="submission" date="2022-05" db="EMBL/GenBank/DDBJ databases">
        <authorList>
            <person name="Tuo L."/>
        </authorList>
    </citation>
    <scope>NUCLEOTIDE SEQUENCE</scope>
    <source>
        <strain evidence="1">BSK12Z-4</strain>
    </source>
</reference>
<gene>
    <name evidence="1" type="ORF">M8330_16770</name>
</gene>
<keyword evidence="2" id="KW-1185">Reference proteome</keyword>
<organism evidence="1 2">
    <name type="scientific">Nocardioides bruguierae</name>
    <dbReference type="NCBI Taxonomy" id="2945102"/>
    <lineage>
        <taxon>Bacteria</taxon>
        <taxon>Bacillati</taxon>
        <taxon>Actinomycetota</taxon>
        <taxon>Actinomycetes</taxon>
        <taxon>Propionibacteriales</taxon>
        <taxon>Nocardioidaceae</taxon>
        <taxon>Nocardioides</taxon>
    </lineage>
</organism>
<evidence type="ECO:0000313" key="1">
    <source>
        <dbReference type="EMBL" id="MCM0621946.1"/>
    </source>
</evidence>
<name>A0A9X2DA30_9ACTN</name>
<dbReference type="AlphaFoldDB" id="A0A9X2DA30"/>
<dbReference type="RefSeq" id="WP_250828265.1">
    <property type="nucleotide sequence ID" value="NZ_JAMOIL010000026.1"/>
</dbReference>
<protein>
    <submittedName>
        <fullName evidence="1">Uncharacterized protein</fullName>
    </submittedName>
</protein>
<dbReference type="EMBL" id="JAMOIL010000026">
    <property type="protein sequence ID" value="MCM0621946.1"/>
    <property type="molecule type" value="Genomic_DNA"/>
</dbReference>